<dbReference type="GO" id="GO:0071618">
    <property type="term" value="F:lysophosphatidylethanolamine acyltransferase activity"/>
    <property type="evidence" value="ECO:0007669"/>
    <property type="project" value="EnsemblFungi"/>
</dbReference>
<dbReference type="PANTHER" id="PTHR13439">
    <property type="entry name" value="CT120 PROTEIN"/>
    <property type="match status" value="1"/>
</dbReference>
<organism evidence="8 9">
    <name type="scientific">Tetrapisispora phaffii (strain ATCC 24235 / CBS 4417 / NBRC 1672 / NRRL Y-8282 / UCD 70-5)</name>
    <name type="common">Yeast</name>
    <name type="synonym">Fabospora phaffii</name>
    <dbReference type="NCBI Taxonomy" id="1071381"/>
    <lineage>
        <taxon>Eukaryota</taxon>
        <taxon>Fungi</taxon>
        <taxon>Dikarya</taxon>
        <taxon>Ascomycota</taxon>
        <taxon>Saccharomycotina</taxon>
        <taxon>Saccharomycetes</taxon>
        <taxon>Saccharomycetales</taxon>
        <taxon>Saccharomycetaceae</taxon>
        <taxon>Tetrapisispora</taxon>
    </lineage>
</organism>
<evidence type="ECO:0000256" key="4">
    <source>
        <dbReference type="ARBA" id="ARBA00023136"/>
    </source>
</evidence>
<dbReference type="SMART" id="SM00724">
    <property type="entry name" value="TLC"/>
    <property type="match status" value="1"/>
</dbReference>
<dbReference type="GO" id="GO:0016020">
    <property type="term" value="C:membrane"/>
    <property type="evidence" value="ECO:0007669"/>
    <property type="project" value="UniProtKB-SubCell"/>
</dbReference>
<dbReference type="EMBL" id="HE612859">
    <property type="protein sequence ID" value="CCE62931.1"/>
    <property type="molecule type" value="Genomic_DNA"/>
</dbReference>
<name>G8BSW0_TETPH</name>
<dbReference type="Pfam" id="PF03798">
    <property type="entry name" value="TRAM_LAG1_CLN8"/>
    <property type="match status" value="1"/>
</dbReference>
<dbReference type="GeneID" id="11534571"/>
<dbReference type="eggNOG" id="KOG4561">
    <property type="taxonomic scope" value="Eukaryota"/>
</dbReference>
<dbReference type="KEGG" id="tpf:TPHA_0D02950"/>
<dbReference type="InterPro" id="IPR006634">
    <property type="entry name" value="TLC-dom"/>
</dbReference>
<feature type="transmembrane region" description="Helical" evidence="6">
    <location>
        <begin position="159"/>
        <end position="176"/>
    </location>
</feature>
<feature type="transmembrane region" description="Helical" evidence="6">
    <location>
        <begin position="255"/>
        <end position="276"/>
    </location>
</feature>
<evidence type="ECO:0000259" key="7">
    <source>
        <dbReference type="PROSITE" id="PS50922"/>
    </source>
</evidence>
<reference evidence="8 9" key="1">
    <citation type="journal article" date="2011" name="Proc. Natl. Acad. Sci. U.S.A.">
        <title>Evolutionary erosion of yeast sex chromosomes by mating-type switching accidents.</title>
        <authorList>
            <person name="Gordon J.L."/>
            <person name="Armisen D."/>
            <person name="Proux-Wera E."/>
            <person name="Oheigeartaigh S.S."/>
            <person name="Byrne K.P."/>
            <person name="Wolfe K.H."/>
        </authorList>
    </citation>
    <scope>NUCLEOTIDE SEQUENCE [LARGE SCALE GENOMIC DNA]</scope>
    <source>
        <strain evidence="9">ATCC 24235 / CBS 4417 / NBRC 1672 / NRRL Y-8282 / UCD 70-5</strain>
    </source>
</reference>
<dbReference type="GO" id="GO:0005783">
    <property type="term" value="C:endoplasmic reticulum"/>
    <property type="evidence" value="ECO:0007669"/>
    <property type="project" value="TreeGrafter"/>
</dbReference>
<evidence type="ECO:0000256" key="2">
    <source>
        <dbReference type="ARBA" id="ARBA00022692"/>
    </source>
</evidence>
<dbReference type="InterPro" id="IPR050846">
    <property type="entry name" value="TLCD"/>
</dbReference>
<evidence type="ECO:0000256" key="6">
    <source>
        <dbReference type="SAM" id="Phobius"/>
    </source>
</evidence>
<dbReference type="HOGENOM" id="CLU_034597_0_1_1"/>
<dbReference type="Proteomes" id="UP000005666">
    <property type="component" value="Chromosome 4"/>
</dbReference>
<feature type="transmembrane region" description="Helical" evidence="6">
    <location>
        <begin position="128"/>
        <end position="147"/>
    </location>
</feature>
<proteinExistence type="predicted"/>
<dbReference type="PANTHER" id="PTHR13439:SF6">
    <property type="entry name" value="AAR085WP"/>
    <property type="match status" value="1"/>
</dbReference>
<dbReference type="OrthoDB" id="10266980at2759"/>
<evidence type="ECO:0000313" key="8">
    <source>
        <dbReference type="EMBL" id="CCE62931.1"/>
    </source>
</evidence>
<feature type="domain" description="TLC" evidence="7">
    <location>
        <begin position="85"/>
        <end position="288"/>
    </location>
</feature>
<dbReference type="GO" id="GO:0055088">
    <property type="term" value="P:lipid homeostasis"/>
    <property type="evidence" value="ECO:0007669"/>
    <property type="project" value="TreeGrafter"/>
</dbReference>
<dbReference type="RefSeq" id="XP_003685365.1">
    <property type="nucleotide sequence ID" value="XM_003685317.1"/>
</dbReference>
<feature type="transmembrane region" description="Helical" evidence="6">
    <location>
        <begin position="215"/>
        <end position="235"/>
    </location>
</feature>
<keyword evidence="4 5" id="KW-0472">Membrane</keyword>
<dbReference type="PROSITE" id="PS50922">
    <property type="entry name" value="TLC"/>
    <property type="match status" value="1"/>
</dbReference>
<keyword evidence="3 6" id="KW-1133">Transmembrane helix</keyword>
<comment type="subcellular location">
    <subcellularLocation>
        <location evidence="1">Membrane</location>
        <topology evidence="1">Multi-pass membrane protein</topology>
    </subcellularLocation>
</comment>
<evidence type="ECO:0000256" key="5">
    <source>
        <dbReference type="PROSITE-ProRule" id="PRU00205"/>
    </source>
</evidence>
<dbReference type="AlphaFoldDB" id="G8BSW0"/>
<evidence type="ECO:0000313" key="9">
    <source>
        <dbReference type="Proteomes" id="UP000005666"/>
    </source>
</evidence>
<keyword evidence="2 5" id="KW-0812">Transmembrane</keyword>
<feature type="transmembrane region" description="Helical" evidence="6">
    <location>
        <begin position="83"/>
        <end position="108"/>
    </location>
</feature>
<protein>
    <recommendedName>
        <fullName evidence="7">TLC domain-containing protein</fullName>
    </recommendedName>
</protein>
<evidence type="ECO:0000256" key="3">
    <source>
        <dbReference type="ARBA" id="ARBA00022989"/>
    </source>
</evidence>
<keyword evidence="9" id="KW-1185">Reference proteome</keyword>
<feature type="transmembrane region" description="Helical" evidence="6">
    <location>
        <begin position="43"/>
        <end position="62"/>
    </location>
</feature>
<evidence type="ECO:0000256" key="1">
    <source>
        <dbReference type="ARBA" id="ARBA00004141"/>
    </source>
</evidence>
<sequence length="301" mass="35203">MDFVVNGVVELPQPGFFNETIIPFLMENNVIQSERIAANLHSIFYISIFYHLWFLFGTQIMFPKIANLLFDKKDETLTDKKKYNALMIQSGIHLVSFVQAIIVLYLSLKCMLYDEEYYQVYTDSFSRIFGSIRATEVICVYAIGYFVWDIYISSRYSELPFILHGIISTVVYVIGLKPSIQYYAPVFLMFELSNPSLNIRWFLMKYFPNQKSLLTANNLMLMVIFFFCRIAWGWLQIGKLCYDYYMTMDQPGVNQLDTIIIVGGNLVLDVLNIVWFRSMLLAAIKVLKQKFVNKKENSKRD</sequence>
<gene>
    <name evidence="8" type="primary">TPHA0D02950</name>
    <name evidence="8" type="ordered locus">TPHA_0D02950</name>
</gene>
<accession>G8BSW0</accession>
<dbReference type="GO" id="GO:0036152">
    <property type="term" value="P:phosphatidylethanolamine acyl-chain remodeling"/>
    <property type="evidence" value="ECO:0007669"/>
    <property type="project" value="EnsemblFungi"/>
</dbReference>
<dbReference type="OMA" id="AIGYFLW"/>